<evidence type="ECO:0000259" key="2">
    <source>
        <dbReference type="Pfam" id="PF03413"/>
    </source>
</evidence>
<dbReference type="RefSeq" id="WP_159395177.1">
    <property type="nucleotide sequence ID" value="NZ_CP021744.1"/>
</dbReference>
<organism evidence="3 4">
    <name type="scientific">Streptomyces albireticuli</name>
    <dbReference type="NCBI Taxonomy" id="1940"/>
    <lineage>
        <taxon>Bacteria</taxon>
        <taxon>Bacillati</taxon>
        <taxon>Actinomycetota</taxon>
        <taxon>Actinomycetes</taxon>
        <taxon>Kitasatosporales</taxon>
        <taxon>Streptomycetaceae</taxon>
        <taxon>Streptomyces</taxon>
    </lineage>
</organism>
<feature type="signal peptide" evidence="1">
    <location>
        <begin position="1"/>
        <end position="32"/>
    </location>
</feature>
<dbReference type="InterPro" id="IPR006311">
    <property type="entry name" value="TAT_signal"/>
</dbReference>
<evidence type="ECO:0000313" key="3">
    <source>
        <dbReference type="EMBL" id="ARZ65971.1"/>
    </source>
</evidence>
<gene>
    <name evidence="3" type="ORF">SMD11_0305</name>
</gene>
<reference evidence="3 4" key="1">
    <citation type="submission" date="2017-06" db="EMBL/GenBank/DDBJ databases">
        <title>Streptomyces albireticuli Genome sequencing and assembly.</title>
        <authorList>
            <person name="Wang Y."/>
            <person name="Du B."/>
            <person name="Ding Y."/>
            <person name="Liu H."/>
            <person name="Hou Q."/>
            <person name="Liu K."/>
            <person name="Yao L."/>
            <person name="Wang C."/>
        </authorList>
    </citation>
    <scope>NUCLEOTIDE SEQUENCE [LARGE SCALE GENOMIC DNA]</scope>
    <source>
        <strain evidence="3 4">MDJK11</strain>
    </source>
</reference>
<proteinExistence type="predicted"/>
<feature type="domain" description="PepSY" evidence="2">
    <location>
        <begin position="55"/>
        <end position="116"/>
    </location>
</feature>
<dbReference type="Pfam" id="PF03413">
    <property type="entry name" value="PepSY"/>
    <property type="match status" value="1"/>
</dbReference>
<dbReference type="Gene3D" id="3.10.450.40">
    <property type="match status" value="1"/>
</dbReference>
<name>A0A1Z2KVJ0_9ACTN</name>
<feature type="chain" id="PRO_5012803048" description="PepSY domain-containing protein" evidence="1">
    <location>
        <begin position="33"/>
        <end position="128"/>
    </location>
</feature>
<dbReference type="EMBL" id="CP021744">
    <property type="protein sequence ID" value="ARZ65971.1"/>
    <property type="molecule type" value="Genomic_DNA"/>
</dbReference>
<protein>
    <recommendedName>
        <fullName evidence="2">PepSY domain-containing protein</fullName>
    </recommendedName>
</protein>
<dbReference type="AlphaFoldDB" id="A0A1Z2KVJ0"/>
<dbReference type="KEGG" id="salj:SMD11_0305"/>
<evidence type="ECO:0000313" key="4">
    <source>
        <dbReference type="Proteomes" id="UP000195755"/>
    </source>
</evidence>
<dbReference type="PROSITE" id="PS51318">
    <property type="entry name" value="TAT"/>
    <property type="match status" value="1"/>
</dbReference>
<sequence length="128" mass="13785">MTVKNSSRRRAAAVGVLTAALLTVGAPVTAWAGTSGHPVTPVTDKSGKSEHHYKVSIYEAAHIAEKAKHGRVTGAELEEEKLSSKEKKRTVWAVEVECDGTTYEVLVDPHSGHVLRGPTAEKTEKKDK</sequence>
<accession>A0A1Z2KVJ0</accession>
<keyword evidence="1" id="KW-0732">Signal</keyword>
<evidence type="ECO:0000256" key="1">
    <source>
        <dbReference type="SAM" id="SignalP"/>
    </source>
</evidence>
<dbReference type="InterPro" id="IPR025711">
    <property type="entry name" value="PepSY"/>
</dbReference>
<dbReference type="Proteomes" id="UP000195755">
    <property type="component" value="Chromosome"/>
</dbReference>